<dbReference type="AlphaFoldDB" id="A0A1B0CZR0"/>
<reference evidence="3" key="1">
    <citation type="submission" date="2022-08" db="UniProtKB">
        <authorList>
            <consortium name="EnsemblMetazoa"/>
        </authorList>
    </citation>
    <scope>IDENTIFICATION</scope>
    <source>
        <strain evidence="3">Israel</strain>
    </source>
</reference>
<dbReference type="Proteomes" id="UP000092462">
    <property type="component" value="Unassembled WGS sequence"/>
</dbReference>
<dbReference type="VEuPathDB" id="VectorBase:PPAI000582"/>
<protein>
    <submittedName>
        <fullName evidence="3">Uncharacterized protein</fullName>
    </submittedName>
</protein>
<evidence type="ECO:0000256" key="2">
    <source>
        <dbReference type="ARBA" id="ARBA00022525"/>
    </source>
</evidence>
<dbReference type="RefSeq" id="XP_055716958.1">
    <property type="nucleotide sequence ID" value="XM_055860983.1"/>
</dbReference>
<accession>A0A1B0CZR0</accession>
<dbReference type="GeneID" id="129810453"/>
<dbReference type="VEuPathDB" id="VectorBase:PPAPM1_000317"/>
<dbReference type="InterPro" id="IPR035940">
    <property type="entry name" value="CAP_sf"/>
</dbReference>
<keyword evidence="4" id="KW-1185">Reference proteome</keyword>
<comment type="subcellular location">
    <subcellularLocation>
        <location evidence="1">Secreted</location>
    </subcellularLocation>
</comment>
<dbReference type="OrthoDB" id="414826at2759"/>
<proteinExistence type="predicted"/>
<evidence type="ECO:0000313" key="4">
    <source>
        <dbReference type="Proteomes" id="UP000092462"/>
    </source>
</evidence>
<dbReference type="PANTHER" id="PTHR10334">
    <property type="entry name" value="CYSTEINE-RICH SECRETORY PROTEIN-RELATED"/>
    <property type="match status" value="1"/>
</dbReference>
<dbReference type="InterPro" id="IPR014044">
    <property type="entry name" value="CAP_dom"/>
</dbReference>
<name>A0A1B0CZR0_PHLPP</name>
<dbReference type="SMART" id="SM00198">
    <property type="entry name" value="SCP"/>
    <property type="match status" value="1"/>
</dbReference>
<sequence>MKFLVVLILIVVAYVKGEINWCEMEERYCSGREHIACHPNSFPMAGDNVRNIQVVEVTDELIRAGVDRHNYHRSNVASGSVEGIPSAIAMQKMAWHLDLAFVAGEHVRNAYFQHDECRYFTEFPHSGQNLAKYYSYTPYTNLTQVFETLIDLWYDEMTIVRDEKPSCIDSFTIENPNCRGTGHFTVMVNDINGFLGCGFATFEEYMSDYDYWWYTFMVTCNYQGNNIIDHPIYATGTPCSGCAAVGRQCDSETSLCV</sequence>
<dbReference type="KEGG" id="ppap:129810453"/>
<dbReference type="Gene3D" id="3.40.33.10">
    <property type="entry name" value="CAP"/>
    <property type="match status" value="1"/>
</dbReference>
<keyword evidence="2" id="KW-0964">Secreted</keyword>
<dbReference type="CDD" id="cd05380">
    <property type="entry name" value="CAP_euk"/>
    <property type="match status" value="1"/>
</dbReference>
<dbReference type="Pfam" id="PF00188">
    <property type="entry name" value="CAP"/>
    <property type="match status" value="1"/>
</dbReference>
<dbReference type="SUPFAM" id="SSF55797">
    <property type="entry name" value="PR-1-like"/>
    <property type="match status" value="1"/>
</dbReference>
<dbReference type="GO" id="GO:0005576">
    <property type="term" value="C:extracellular region"/>
    <property type="evidence" value="ECO:0007669"/>
    <property type="project" value="UniProtKB-SubCell"/>
</dbReference>
<evidence type="ECO:0000256" key="1">
    <source>
        <dbReference type="ARBA" id="ARBA00004613"/>
    </source>
</evidence>
<dbReference type="EMBL" id="AJVK01020956">
    <property type="status" value="NOT_ANNOTATED_CDS"/>
    <property type="molecule type" value="Genomic_DNA"/>
</dbReference>
<organism evidence="3 4">
    <name type="scientific">Phlebotomus papatasi</name>
    <name type="common">Sandfly</name>
    <dbReference type="NCBI Taxonomy" id="29031"/>
    <lineage>
        <taxon>Eukaryota</taxon>
        <taxon>Metazoa</taxon>
        <taxon>Ecdysozoa</taxon>
        <taxon>Arthropoda</taxon>
        <taxon>Hexapoda</taxon>
        <taxon>Insecta</taxon>
        <taxon>Pterygota</taxon>
        <taxon>Neoptera</taxon>
        <taxon>Endopterygota</taxon>
        <taxon>Diptera</taxon>
        <taxon>Nematocera</taxon>
        <taxon>Psychodoidea</taxon>
        <taxon>Psychodidae</taxon>
        <taxon>Phlebotomus</taxon>
        <taxon>Phlebotomus</taxon>
    </lineage>
</organism>
<evidence type="ECO:0000313" key="3">
    <source>
        <dbReference type="EnsemblMetazoa" id="PPAI000582-PA"/>
    </source>
</evidence>
<dbReference type="InterPro" id="IPR001283">
    <property type="entry name" value="CRISP-related"/>
</dbReference>
<dbReference type="EnsemblMetazoa" id="PPAI000582-RA">
    <property type="protein sequence ID" value="PPAI000582-PA"/>
    <property type="gene ID" value="PPAI000582"/>
</dbReference>